<proteinExistence type="predicted"/>
<organism evidence="2 3">
    <name type="scientific">Photobacterium aquimaris</name>
    <dbReference type="NCBI Taxonomy" id="512643"/>
    <lineage>
        <taxon>Bacteria</taxon>
        <taxon>Pseudomonadati</taxon>
        <taxon>Pseudomonadota</taxon>
        <taxon>Gammaproteobacteria</taxon>
        <taxon>Vibrionales</taxon>
        <taxon>Vibrionaceae</taxon>
        <taxon>Photobacterium</taxon>
    </lineage>
</organism>
<dbReference type="EMBL" id="PYMK01000005">
    <property type="protein sequence ID" value="PSU29947.1"/>
    <property type="molecule type" value="Genomic_DNA"/>
</dbReference>
<gene>
    <name evidence="2" type="ORF">CTM88_05585</name>
</gene>
<feature type="signal peptide" evidence="1">
    <location>
        <begin position="1"/>
        <end position="27"/>
    </location>
</feature>
<protein>
    <submittedName>
        <fullName evidence="2">Uncharacterized protein</fullName>
    </submittedName>
</protein>
<accession>A0A2T3INL9</accession>
<keyword evidence="1" id="KW-0732">Signal</keyword>
<sequence length="232" mass="26234">MYLLFSHHFLVCLAIITTSLIMAQAVAAPIKAVIKLSPEPITQQTIDLPLNEYHALKILALANVSSSQVPRPFDTPSPSIASPISDYDIGIDVNNNNIRDDYERRLLFQYQRPEYVAMGILAAAHWDRLAASYYQQDRIPSITAITLITNNIAINQCYYALQQIDNALVSPIFHYFNTEHRLLIKQQAEDKLLDIIATSAFTVDFEPQPCQRFILLAESMLQTTLTEDELAH</sequence>
<dbReference type="AlphaFoldDB" id="A0A2T3INL9"/>
<evidence type="ECO:0000313" key="3">
    <source>
        <dbReference type="Proteomes" id="UP000240254"/>
    </source>
</evidence>
<dbReference type="OrthoDB" id="5816433at2"/>
<dbReference type="Proteomes" id="UP000240254">
    <property type="component" value="Unassembled WGS sequence"/>
</dbReference>
<evidence type="ECO:0000313" key="2">
    <source>
        <dbReference type="EMBL" id="PSU29947.1"/>
    </source>
</evidence>
<reference evidence="2 3" key="1">
    <citation type="submission" date="2018-03" db="EMBL/GenBank/DDBJ databases">
        <title>Whole genome sequencing of Histamine producing bacteria.</title>
        <authorList>
            <person name="Butler K."/>
        </authorList>
    </citation>
    <scope>NUCLEOTIDE SEQUENCE [LARGE SCALE GENOMIC DNA]</scope>
    <source>
        <strain evidence="2 3">BS2</strain>
    </source>
</reference>
<comment type="caution">
    <text evidence="2">The sequence shown here is derived from an EMBL/GenBank/DDBJ whole genome shotgun (WGS) entry which is preliminary data.</text>
</comment>
<feature type="chain" id="PRO_5015655016" evidence="1">
    <location>
        <begin position="28"/>
        <end position="232"/>
    </location>
</feature>
<name>A0A2T3INL9_9GAMM</name>
<evidence type="ECO:0000256" key="1">
    <source>
        <dbReference type="SAM" id="SignalP"/>
    </source>
</evidence>